<reference evidence="2" key="1">
    <citation type="journal article" date="2014" name="Front. Microbiol.">
        <title>High frequency of phylogenetically diverse reductive dehalogenase-homologous genes in deep subseafloor sedimentary metagenomes.</title>
        <authorList>
            <person name="Kawai M."/>
            <person name="Futagami T."/>
            <person name="Toyoda A."/>
            <person name="Takaki Y."/>
            <person name="Nishi S."/>
            <person name="Hori S."/>
            <person name="Arai W."/>
            <person name="Tsubouchi T."/>
            <person name="Morono Y."/>
            <person name="Uchiyama I."/>
            <person name="Ito T."/>
            <person name="Fujiyama A."/>
            <person name="Inagaki F."/>
            <person name="Takami H."/>
        </authorList>
    </citation>
    <scope>NUCLEOTIDE SEQUENCE</scope>
    <source>
        <strain evidence="2">Expedition CK06-06</strain>
    </source>
</reference>
<proteinExistence type="predicted"/>
<comment type="caution">
    <text evidence="2">The sequence shown here is derived from an EMBL/GenBank/DDBJ whole genome shotgun (WGS) entry which is preliminary data.</text>
</comment>
<organism evidence="2">
    <name type="scientific">marine sediment metagenome</name>
    <dbReference type="NCBI Taxonomy" id="412755"/>
    <lineage>
        <taxon>unclassified sequences</taxon>
        <taxon>metagenomes</taxon>
        <taxon>ecological metagenomes</taxon>
    </lineage>
</organism>
<evidence type="ECO:0000256" key="1">
    <source>
        <dbReference type="SAM" id="Coils"/>
    </source>
</evidence>
<evidence type="ECO:0000313" key="2">
    <source>
        <dbReference type="EMBL" id="GAG79705.1"/>
    </source>
</evidence>
<feature type="coiled-coil region" evidence="1">
    <location>
        <begin position="47"/>
        <end position="86"/>
    </location>
</feature>
<dbReference type="AlphaFoldDB" id="X1AB82"/>
<keyword evidence="1" id="KW-0175">Coiled coil</keyword>
<accession>X1AB82</accession>
<dbReference type="EMBL" id="BART01018925">
    <property type="protein sequence ID" value="GAG79705.1"/>
    <property type="molecule type" value="Genomic_DNA"/>
</dbReference>
<sequence>MLFKKIKDKTPKIPEVEVPKNPIDEGMISEIKRVIEDYIPPFIQDYNEKMQELVREKYKKIAKLKLEQEKEKKKKEEAADDEKKSEIQVTIEALDVEINGRIIELEHDNLNVETLKELGMDHIKGAITKVIMGAVGPNIEEKLPSKEPIREKAMELAEKAIEKIVDEAVSRIEDQISNMIANS</sequence>
<name>X1AB82_9ZZZZ</name>
<gene>
    <name evidence="2" type="ORF">S01H4_35566</name>
</gene>
<protein>
    <submittedName>
        <fullName evidence="2">Uncharacterized protein</fullName>
    </submittedName>
</protein>